<sequence length="92" mass="10994">MYADLVWIPRVFYNWLQRFLPSEFGFDIERGQFLKPLKSMLAEKIKIREAVRRKAFPSPSSPPSSQPPTFFPSLGRWKSTGFHRLHSWRWKP</sequence>
<dbReference type="Proteomes" id="UP001412067">
    <property type="component" value="Unassembled WGS sequence"/>
</dbReference>
<dbReference type="EMBL" id="JBBWWR010000016">
    <property type="protein sequence ID" value="KAK8947987.1"/>
    <property type="molecule type" value="Genomic_DNA"/>
</dbReference>
<comment type="caution">
    <text evidence="2">The sequence shown here is derived from an EMBL/GenBank/DDBJ whole genome shotgun (WGS) entry which is preliminary data.</text>
</comment>
<feature type="compositionally biased region" description="Pro residues" evidence="1">
    <location>
        <begin position="59"/>
        <end position="70"/>
    </location>
</feature>
<reference evidence="2 3" key="1">
    <citation type="journal article" date="2022" name="Nat. Plants">
        <title>Genomes of leafy and leafless Platanthera orchids illuminate the evolution of mycoheterotrophy.</title>
        <authorList>
            <person name="Li M.H."/>
            <person name="Liu K.W."/>
            <person name="Li Z."/>
            <person name="Lu H.C."/>
            <person name="Ye Q.L."/>
            <person name="Zhang D."/>
            <person name="Wang J.Y."/>
            <person name="Li Y.F."/>
            <person name="Zhong Z.M."/>
            <person name="Liu X."/>
            <person name="Yu X."/>
            <person name="Liu D.K."/>
            <person name="Tu X.D."/>
            <person name="Liu B."/>
            <person name="Hao Y."/>
            <person name="Liao X.Y."/>
            <person name="Jiang Y.T."/>
            <person name="Sun W.H."/>
            <person name="Chen J."/>
            <person name="Chen Y.Q."/>
            <person name="Ai Y."/>
            <person name="Zhai J.W."/>
            <person name="Wu S.S."/>
            <person name="Zhou Z."/>
            <person name="Hsiao Y.Y."/>
            <person name="Wu W.L."/>
            <person name="Chen Y.Y."/>
            <person name="Lin Y.F."/>
            <person name="Hsu J.L."/>
            <person name="Li C.Y."/>
            <person name="Wang Z.W."/>
            <person name="Zhao X."/>
            <person name="Zhong W.Y."/>
            <person name="Ma X.K."/>
            <person name="Ma L."/>
            <person name="Huang J."/>
            <person name="Chen G.Z."/>
            <person name="Huang M.Z."/>
            <person name="Huang L."/>
            <person name="Peng D.H."/>
            <person name="Luo Y.B."/>
            <person name="Zou S.Q."/>
            <person name="Chen S.P."/>
            <person name="Lan S."/>
            <person name="Tsai W.C."/>
            <person name="Van de Peer Y."/>
            <person name="Liu Z.J."/>
        </authorList>
    </citation>
    <scope>NUCLEOTIDE SEQUENCE [LARGE SCALE GENOMIC DNA]</scope>
    <source>
        <strain evidence="2">Lor288</strain>
    </source>
</reference>
<keyword evidence="3" id="KW-1185">Reference proteome</keyword>
<dbReference type="Gene3D" id="3.40.50.720">
    <property type="entry name" value="NAD(P)-binding Rossmann-like Domain"/>
    <property type="match status" value="1"/>
</dbReference>
<feature type="region of interest" description="Disordered" evidence="1">
    <location>
        <begin position="53"/>
        <end position="72"/>
    </location>
</feature>
<organism evidence="2 3">
    <name type="scientific">Platanthera guangdongensis</name>
    <dbReference type="NCBI Taxonomy" id="2320717"/>
    <lineage>
        <taxon>Eukaryota</taxon>
        <taxon>Viridiplantae</taxon>
        <taxon>Streptophyta</taxon>
        <taxon>Embryophyta</taxon>
        <taxon>Tracheophyta</taxon>
        <taxon>Spermatophyta</taxon>
        <taxon>Magnoliopsida</taxon>
        <taxon>Liliopsida</taxon>
        <taxon>Asparagales</taxon>
        <taxon>Orchidaceae</taxon>
        <taxon>Orchidoideae</taxon>
        <taxon>Orchideae</taxon>
        <taxon>Orchidinae</taxon>
        <taxon>Platanthera</taxon>
    </lineage>
</organism>
<accession>A0ABR2LSJ4</accession>
<protein>
    <submittedName>
        <fullName evidence="2">Uncharacterized protein</fullName>
    </submittedName>
</protein>
<name>A0ABR2LSJ4_9ASPA</name>
<proteinExistence type="predicted"/>
<evidence type="ECO:0000313" key="2">
    <source>
        <dbReference type="EMBL" id="KAK8947987.1"/>
    </source>
</evidence>
<evidence type="ECO:0000313" key="3">
    <source>
        <dbReference type="Proteomes" id="UP001412067"/>
    </source>
</evidence>
<gene>
    <name evidence="2" type="ORF">KSP40_PGU020090</name>
</gene>
<evidence type="ECO:0000256" key="1">
    <source>
        <dbReference type="SAM" id="MobiDB-lite"/>
    </source>
</evidence>